<dbReference type="GO" id="GO:0006081">
    <property type="term" value="P:aldehyde metabolic process"/>
    <property type="evidence" value="ECO:0007669"/>
    <property type="project" value="InterPro"/>
</dbReference>
<dbReference type="AlphaFoldDB" id="A0A101RPA8"/>
<dbReference type="FunFam" id="3.40.605.10:FF:000004">
    <property type="entry name" value="Aldehyde dehydrogenase"/>
    <property type="match status" value="1"/>
</dbReference>
<evidence type="ECO:0000256" key="4">
    <source>
        <dbReference type="PIRNR" id="PIRNR036492"/>
    </source>
</evidence>
<keyword evidence="3" id="KW-0520">NAD</keyword>
<keyword evidence="2 4" id="KW-0560">Oxidoreductase</keyword>
<comment type="similarity">
    <text evidence="1 4 7">Belongs to the aldehyde dehydrogenase family.</text>
</comment>
<dbReference type="PROSITE" id="PS00070">
    <property type="entry name" value="ALDEHYDE_DEHYDR_CYS"/>
    <property type="match status" value="1"/>
</dbReference>
<dbReference type="GO" id="GO:0005737">
    <property type="term" value="C:cytoplasm"/>
    <property type="evidence" value="ECO:0007669"/>
    <property type="project" value="TreeGrafter"/>
</dbReference>
<dbReference type="InterPro" id="IPR012394">
    <property type="entry name" value="Aldehyde_DH_NAD(P)"/>
</dbReference>
<reference evidence="9 10" key="1">
    <citation type="submission" date="2015-10" db="EMBL/GenBank/DDBJ databases">
        <title>Draft genome sequence of Streptomyces canus DSM 40017, type strain for the species Streptomyces canus.</title>
        <authorList>
            <person name="Ruckert C."/>
            <person name="Winkler A."/>
            <person name="Kalinowski J."/>
            <person name="Kampfer P."/>
            <person name="Glaeser S."/>
        </authorList>
    </citation>
    <scope>NUCLEOTIDE SEQUENCE [LARGE SCALE GENOMIC DNA]</scope>
    <source>
        <strain evidence="9 10">DSM 40017</strain>
    </source>
</reference>
<dbReference type="InterPro" id="IPR016160">
    <property type="entry name" value="Ald_DH_CS_CYS"/>
</dbReference>
<dbReference type="Gene3D" id="3.40.605.10">
    <property type="entry name" value="Aldehyde Dehydrogenase, Chain A, domain 1"/>
    <property type="match status" value="1"/>
</dbReference>
<dbReference type="Gene3D" id="3.40.309.10">
    <property type="entry name" value="Aldehyde Dehydrogenase, Chain A, domain 2"/>
    <property type="match status" value="1"/>
</dbReference>
<dbReference type="InterPro" id="IPR016162">
    <property type="entry name" value="Ald_DH_N"/>
</dbReference>
<dbReference type="PIRSF" id="PIRSF036492">
    <property type="entry name" value="ALDH"/>
    <property type="match status" value="1"/>
</dbReference>
<evidence type="ECO:0000256" key="3">
    <source>
        <dbReference type="ARBA" id="ARBA00023027"/>
    </source>
</evidence>
<gene>
    <name evidence="9" type="ORF">AQJ46_39525</name>
</gene>
<evidence type="ECO:0000256" key="7">
    <source>
        <dbReference type="RuleBase" id="RU003345"/>
    </source>
</evidence>
<dbReference type="EMBL" id="LMWU01000050">
    <property type="protein sequence ID" value="KUN59334.1"/>
    <property type="molecule type" value="Genomic_DNA"/>
</dbReference>
<evidence type="ECO:0000259" key="8">
    <source>
        <dbReference type="Pfam" id="PF00171"/>
    </source>
</evidence>
<dbReference type="InterPro" id="IPR016163">
    <property type="entry name" value="Ald_DH_C"/>
</dbReference>
<evidence type="ECO:0000313" key="9">
    <source>
        <dbReference type="EMBL" id="KUN59334.1"/>
    </source>
</evidence>
<dbReference type="GO" id="GO:0004029">
    <property type="term" value="F:aldehyde dehydrogenase (NAD+) activity"/>
    <property type="evidence" value="ECO:0007669"/>
    <property type="project" value="TreeGrafter"/>
</dbReference>
<proteinExistence type="inferred from homology"/>
<dbReference type="InterPro" id="IPR016161">
    <property type="entry name" value="Ald_DH/histidinol_DH"/>
</dbReference>
<organism evidence="9 10">
    <name type="scientific">Streptomyces canus</name>
    <dbReference type="NCBI Taxonomy" id="58343"/>
    <lineage>
        <taxon>Bacteria</taxon>
        <taxon>Bacillati</taxon>
        <taxon>Actinomycetota</taxon>
        <taxon>Actinomycetes</taxon>
        <taxon>Kitasatosporales</taxon>
        <taxon>Streptomycetaceae</taxon>
        <taxon>Streptomyces</taxon>
        <taxon>Streptomyces aurantiacus group</taxon>
    </lineage>
</organism>
<dbReference type="RefSeq" id="WP_059210167.1">
    <property type="nucleotide sequence ID" value="NZ_KQ948672.1"/>
</dbReference>
<evidence type="ECO:0000313" key="10">
    <source>
        <dbReference type="Proteomes" id="UP000053669"/>
    </source>
</evidence>
<protein>
    <recommendedName>
        <fullName evidence="4">Aldehyde dehydrogenase</fullName>
    </recommendedName>
</protein>
<dbReference type="STRING" id="58343.AQJ46_39525"/>
<accession>A0A101RPA8</accession>
<dbReference type="Proteomes" id="UP000053669">
    <property type="component" value="Unassembled WGS sequence"/>
</dbReference>
<feature type="active site" evidence="5 6">
    <location>
        <position position="222"/>
    </location>
</feature>
<evidence type="ECO:0000256" key="2">
    <source>
        <dbReference type="ARBA" id="ARBA00023002"/>
    </source>
</evidence>
<evidence type="ECO:0000256" key="6">
    <source>
        <dbReference type="PROSITE-ProRule" id="PRU10007"/>
    </source>
</evidence>
<dbReference type="PANTHER" id="PTHR43570">
    <property type="entry name" value="ALDEHYDE DEHYDROGENASE"/>
    <property type="match status" value="1"/>
</dbReference>
<feature type="domain" description="Aldehyde dehydrogenase" evidence="8">
    <location>
        <begin position="16"/>
        <end position="438"/>
    </location>
</feature>
<evidence type="ECO:0000256" key="1">
    <source>
        <dbReference type="ARBA" id="ARBA00009986"/>
    </source>
</evidence>
<dbReference type="PROSITE" id="PS00687">
    <property type="entry name" value="ALDEHYDE_DEHYDR_GLU"/>
    <property type="match status" value="1"/>
</dbReference>
<dbReference type="InterPro" id="IPR029510">
    <property type="entry name" value="Ald_DH_CS_GLU"/>
</dbReference>
<comment type="caution">
    <text evidence="9">The sequence shown here is derived from an EMBL/GenBank/DDBJ whole genome shotgun (WGS) entry which is preliminary data.</text>
</comment>
<dbReference type="InterPro" id="IPR015590">
    <property type="entry name" value="Aldehyde_DH_dom"/>
</dbReference>
<name>A0A101RPA8_9ACTN</name>
<dbReference type="SUPFAM" id="SSF53720">
    <property type="entry name" value="ALDH-like"/>
    <property type="match status" value="1"/>
</dbReference>
<dbReference type="CDD" id="cd07087">
    <property type="entry name" value="ALDH_F3-13-14_CALDH-like"/>
    <property type="match status" value="1"/>
</dbReference>
<evidence type="ECO:0000256" key="5">
    <source>
        <dbReference type="PIRSR" id="PIRSR036492-1"/>
    </source>
</evidence>
<feature type="active site" evidence="5">
    <location>
        <position position="256"/>
    </location>
</feature>
<dbReference type="PANTHER" id="PTHR43570:SF16">
    <property type="entry name" value="ALDEHYDE DEHYDROGENASE TYPE III, ISOFORM Q"/>
    <property type="match status" value="1"/>
</dbReference>
<dbReference type="FunFam" id="3.40.309.10:FF:000003">
    <property type="entry name" value="Aldehyde dehydrogenase"/>
    <property type="match status" value="1"/>
</dbReference>
<sequence length="466" mass="50384">MATSPSTEAAQEAAGLDALMATLRSVHADGRTRSLEWRKRQLDGIARLVEERETEIAEALAMDLGRGAAESWLGDITSTRGEALYARRHLRSWMKRKRQRMPLSQQPASGWVQYEPLGVVLVIGPWNYPVYLSLGPLVAAVAAGNCAVLKPSELAPATSALLARLVPRYLDPEAVKVVEGDAMVTQDLLALGFDHVLFTGGTEIGKKIMAGAAPTLTPVTLELGGKSPAIVLADADLDVAARRIAWVKLMNSGQTCIAPDYVLVERTVRDALVDRVVASMKAFRADQDGGMRIVNERQFERIAGYLDATEGSVVAGGGTDRAALTVEPTVVVDPAPDEPLMTDEIFGPVLPVLTVDSPDEAIRFVNRRPKPLALYVFTRGRAARTRLVDEIPAGGAVVNHVAMHCLVPSLPFGGVGASGIGAYHGEWGFQRLSHRKAVLAKTFRPDPRVMYPPYTEKALSMMRRIL</sequence>
<dbReference type="Pfam" id="PF00171">
    <property type="entry name" value="Aldedh"/>
    <property type="match status" value="1"/>
</dbReference>